<dbReference type="Pfam" id="PF10111">
    <property type="entry name" value="Glyco_tranf_2_2"/>
    <property type="match status" value="1"/>
</dbReference>
<reference evidence="2 4" key="2">
    <citation type="submission" date="2021-02" db="EMBL/GenBank/DDBJ databases">
        <title>Complete Genome Sequence of Cupriavidus oxalaticus Strain Ox1, a Soil Oxalate-Degrading Species.</title>
        <authorList>
            <person name="Palmieri F."/>
            <person name="Udriet P."/>
            <person name="Deuasquier M."/>
            <person name="Beaudoing E."/>
            <person name="Johnson S.L."/>
            <person name="Davenport K.W."/>
            <person name="Chain P.S."/>
            <person name="Bindschedler S."/>
            <person name="Junier P."/>
        </authorList>
    </citation>
    <scope>NUCLEOTIDE SEQUENCE [LARGE SCALE GENOMIC DNA]</scope>
    <source>
        <strain evidence="2 4">Ox1</strain>
    </source>
</reference>
<dbReference type="Gene3D" id="3.90.550.10">
    <property type="entry name" value="Spore Coat Polysaccharide Biosynthesis Protein SpsA, Chain A"/>
    <property type="match status" value="1"/>
</dbReference>
<dbReference type="GO" id="GO:0000271">
    <property type="term" value="P:polysaccharide biosynthetic process"/>
    <property type="evidence" value="ECO:0007669"/>
    <property type="project" value="InterPro"/>
</dbReference>
<dbReference type="InterPro" id="IPR029044">
    <property type="entry name" value="Nucleotide-diphossugar_trans"/>
</dbReference>
<dbReference type="OrthoDB" id="9781367at2"/>
<dbReference type="InterPro" id="IPR007833">
    <property type="entry name" value="Capsule_polysaccharide_synth"/>
</dbReference>
<evidence type="ECO:0000313" key="4">
    <source>
        <dbReference type="Proteomes" id="UP000623307"/>
    </source>
</evidence>
<proteinExistence type="predicted"/>
<accession>A0A375GNX4</accession>
<dbReference type="RefSeq" id="WP_063240291.1">
    <property type="nucleotide sequence ID" value="NZ_CP069809.1"/>
</dbReference>
<feature type="domain" description="Glycosyltransferase 2-like prokaryotic type" evidence="1">
    <location>
        <begin position="3"/>
        <end position="277"/>
    </location>
</feature>
<organism evidence="3">
    <name type="scientific">Cupriavidus oxalaticus</name>
    <dbReference type="NCBI Taxonomy" id="96344"/>
    <lineage>
        <taxon>Bacteria</taxon>
        <taxon>Pseudomonadati</taxon>
        <taxon>Pseudomonadota</taxon>
        <taxon>Betaproteobacteria</taxon>
        <taxon>Burkholderiales</taxon>
        <taxon>Burkholderiaceae</taxon>
        <taxon>Cupriavidus</taxon>
    </lineage>
</organism>
<dbReference type="InterPro" id="IPR019290">
    <property type="entry name" value="GlycosylTrfase-like_prok"/>
</dbReference>
<dbReference type="AlphaFoldDB" id="A0A375GNX4"/>
<keyword evidence="4" id="KW-1185">Reference proteome</keyword>
<dbReference type="GO" id="GO:0015774">
    <property type="term" value="P:polysaccharide transport"/>
    <property type="evidence" value="ECO:0007669"/>
    <property type="project" value="InterPro"/>
</dbReference>
<dbReference type="CDD" id="cd00761">
    <property type="entry name" value="Glyco_tranf_GTA_type"/>
    <property type="match status" value="1"/>
</dbReference>
<evidence type="ECO:0000313" key="2">
    <source>
        <dbReference type="EMBL" id="QRQ92303.1"/>
    </source>
</evidence>
<evidence type="ECO:0000313" key="3">
    <source>
        <dbReference type="EMBL" id="SPC24969.1"/>
    </source>
</evidence>
<dbReference type="SUPFAM" id="SSF53448">
    <property type="entry name" value="Nucleotide-diphospho-sugar transferases"/>
    <property type="match status" value="1"/>
</dbReference>
<dbReference type="EMBL" id="CP069811">
    <property type="protein sequence ID" value="QRQ92303.1"/>
    <property type="molecule type" value="Genomic_DNA"/>
</dbReference>
<protein>
    <submittedName>
        <fullName evidence="2">Glycosyltransferase</fullName>
    </submittedName>
</protein>
<dbReference type="Proteomes" id="UP000256862">
    <property type="component" value="Plasmid CO2235_mp"/>
</dbReference>
<evidence type="ECO:0000259" key="1">
    <source>
        <dbReference type="Pfam" id="PF10111"/>
    </source>
</evidence>
<dbReference type="Proteomes" id="UP000623307">
    <property type="component" value="Chromosome 1"/>
</dbReference>
<sequence>MLTIITPFYARQRDDYLYERMRRFVAQEPLVEGIHRLIVDFGSPQHVVDDLAAYCQAADIRLLSLGRRGEPFSAGACRNHGAQVASTEFIAFQDVDLTAPPSVYQRLARSLRLASPNFNHLECLPCLYLTPAGTLEYESMEPEAAKARFQEYFAEGDVERIQMYAPATSAIVLRRSFYLSMGGMRQEFFGHGYEDFELMNRLAWKARRFIRSHDYYSHDYKYGALEYRGYRSFFSLFGRQNMASGMFFCHLYHPTPALPGYAKRNAANRMLFERFVKALDTDLELPPALCDGASTQRTLALSGRNTIPMKSIRMAIAHLGNVVYMEPGDFADAQTFVSYVRENRFNRVLFLTPYGNEQRLALYHACKADGIPFLVFDRGALPGSWFFDPCGFNADSASYAPPKWNFPLSAEAKEAAERYIDALVSSEETLEENGDRIGAENLRAKYNLHGKKVLFVPMQRPGDSVIRHFAGHAESVENFCFVLSQLSLRLPPDWRVVVKRHPLETTMPPVPGAIELAPATHVYDALSACDAVLTVNSGVGLLSLLFGKPTYNFGSAFYCHAGLSTQVCGLEDIVNRVVELRAPSQEHVLRFVHYLTDVFYSFADTQCRKVNEGGATRNVAVNLDFTELRLPGQTPRTFLWRTEPARKNSPVYDFYREYIARMGKPVATPTKVAASKSATTRAPIKAAVPDVQKAGPASNVPAARRMPGTTARKLSKLIRDPRRFFVDAVRNRVG</sequence>
<dbReference type="GeneID" id="303488906"/>
<dbReference type="Pfam" id="PF05159">
    <property type="entry name" value="Capsule_synth"/>
    <property type="match status" value="1"/>
</dbReference>
<dbReference type="EMBL" id="OGUS01000144">
    <property type="protein sequence ID" value="SPC24969.1"/>
    <property type="molecule type" value="Genomic_DNA"/>
</dbReference>
<gene>
    <name evidence="3" type="ORF">CO2235_MP90059</name>
    <name evidence="2" type="ORF">JTE92_05210</name>
</gene>
<name>A0A375GNX4_9BURK</name>
<reference evidence="3" key="1">
    <citation type="submission" date="2018-01" db="EMBL/GenBank/DDBJ databases">
        <authorList>
            <person name="Clerissi C."/>
        </authorList>
    </citation>
    <scope>NUCLEOTIDE SEQUENCE</scope>
    <source>
        <strain evidence="3">Cupriavidus oxalaticus LMG 2235</strain>
    </source>
</reference>